<evidence type="ECO:0000256" key="11">
    <source>
        <dbReference type="HAMAP-Rule" id="MF_03209"/>
    </source>
</evidence>
<organism evidence="14 15">
    <name type="scientific">Huiozyma naganishii (strain ATCC MYA-139 / BCRC 22969 / CBS 8797 / KCTC 17520 / NBRC 10181 / NCYC 3082 / Yp74L-3)</name>
    <name type="common">Yeast</name>
    <name type="synonym">Kazachstania naganishii</name>
    <dbReference type="NCBI Taxonomy" id="1071383"/>
    <lineage>
        <taxon>Eukaryota</taxon>
        <taxon>Fungi</taxon>
        <taxon>Dikarya</taxon>
        <taxon>Ascomycota</taxon>
        <taxon>Saccharomycotina</taxon>
        <taxon>Saccharomycetes</taxon>
        <taxon>Saccharomycetales</taxon>
        <taxon>Saccharomycetaceae</taxon>
        <taxon>Huiozyma</taxon>
    </lineage>
</organism>
<keyword evidence="6 11" id="KW-0865">Zymogen</keyword>
<dbReference type="GO" id="GO:0005795">
    <property type="term" value="C:Golgi stack"/>
    <property type="evidence" value="ECO:0007669"/>
    <property type="project" value="UniProtKB-UniRule"/>
</dbReference>
<feature type="compositionally biased region" description="Acidic residues" evidence="12">
    <location>
        <begin position="297"/>
        <end position="315"/>
    </location>
</feature>
<protein>
    <recommendedName>
        <fullName evidence="11">Phosphatidylserine decarboxylase proenzyme 2</fullName>
        <ecNumber evidence="11">4.1.1.65</ecNumber>
    </recommendedName>
    <component>
        <recommendedName>
            <fullName evidence="11">Phosphatidylserine decarboxylase 2 beta chain</fullName>
        </recommendedName>
    </component>
    <component>
        <recommendedName>
            <fullName evidence="11">Phosphatidylserine decarboxylase 2 alpha chain</fullName>
        </recommendedName>
    </component>
</protein>
<evidence type="ECO:0000256" key="8">
    <source>
        <dbReference type="ARBA" id="ARBA00023239"/>
    </source>
</evidence>
<dbReference type="InterPro" id="IPR035892">
    <property type="entry name" value="C2_domain_sf"/>
</dbReference>
<comment type="PTM">
    <text evidence="11">Is synthesized initially as an inactive proenzyme. Formation of the active enzyme involves a self-maturation process in which the active site pyruvoyl group is generated from an internal serine residue via an autocatalytic post-translational modification. Two non-identical subunits are generated from the proenzyme in this reaction, and the pyruvate is formed at the N-terminus of the alpha chain, which is derived from the carboxyl end of the proenzyme. The autoendoproteolytic cleavage occurs by a canonical serine protease mechanism, in which the side chain hydroxyl group of the serine supplies its oxygen atom to form the C-terminus of the beta chain, while the remainder of the serine residue undergoes an oxidative deamination to produce ammonia and the pyruvoyl prosthetic group on the alpha chain. During this reaction, the Ser that is part of the protease active site of the proenzyme becomes the pyruvoyl prosthetic group, which constitutes an essential element of the active site of the mature decarboxylase.</text>
</comment>
<dbReference type="GO" id="GO:0004609">
    <property type="term" value="F:phosphatidylserine decarboxylase activity"/>
    <property type="evidence" value="ECO:0007669"/>
    <property type="project" value="UniProtKB-UniRule"/>
</dbReference>
<keyword evidence="4 11" id="KW-0443">Lipid metabolism</keyword>
<proteinExistence type="inferred from homology"/>
<dbReference type="PANTHER" id="PTHR10067:SF17">
    <property type="entry name" value="PHOSPHATIDYLSERINE DECARBOXYLASE PROENZYME 2"/>
    <property type="match status" value="1"/>
</dbReference>
<dbReference type="KEGG" id="kng:KNAG_0E03670"/>
<dbReference type="HAMAP" id="MF_00663">
    <property type="entry name" value="PS_decarb_PSD_B_type2"/>
    <property type="match status" value="1"/>
</dbReference>
<name>J7S6W4_HUIN7</name>
<dbReference type="OrthoDB" id="67700at2759"/>
<feature type="active site" description="Charge relay system; for autoendoproteolytic cleavage activity" evidence="11">
    <location>
        <position position="915"/>
    </location>
</feature>
<evidence type="ECO:0000256" key="12">
    <source>
        <dbReference type="SAM" id="MobiDB-lite"/>
    </source>
</evidence>
<dbReference type="GO" id="GO:0000139">
    <property type="term" value="C:Golgi membrane"/>
    <property type="evidence" value="ECO:0007669"/>
    <property type="project" value="UniProtKB-SubCell"/>
</dbReference>
<dbReference type="PANTHER" id="PTHR10067">
    <property type="entry name" value="PHOSPHATIDYLSERINE DECARBOXYLASE"/>
    <property type="match status" value="1"/>
</dbReference>
<feature type="domain" description="C2" evidence="13">
    <location>
        <begin position="431"/>
        <end position="555"/>
    </location>
</feature>
<evidence type="ECO:0000259" key="13">
    <source>
        <dbReference type="PROSITE" id="PS50004"/>
    </source>
</evidence>
<reference evidence="15" key="2">
    <citation type="submission" date="2012-08" db="EMBL/GenBank/DDBJ databases">
        <title>Genome sequence of Kazachstania naganishii.</title>
        <authorList>
            <person name="Gordon J.L."/>
            <person name="Armisen D."/>
            <person name="Proux-Wera E."/>
            <person name="OhEigeartaigh S.S."/>
            <person name="Byrne K.P."/>
            <person name="Wolfe K.H."/>
        </authorList>
    </citation>
    <scope>NUCLEOTIDE SEQUENCE [LARGE SCALE GENOMIC DNA]</scope>
    <source>
        <strain evidence="15">ATCC MYA-139 / BCRC 22969 / CBS 8797 / CCRC 22969 / KCTC 17520 / NBRC 10181 / NCYC 3082</strain>
    </source>
</reference>
<comment type="subcellular location">
    <subcellularLocation>
        <location evidence="11">Golgi apparatus membrane</location>
        <topology evidence="11">Peripheral membrane protein</topology>
        <orientation evidence="11">Cytoplasmic side</orientation>
    </subcellularLocation>
    <subcellularLocation>
        <location evidence="11">Endosome membrane</location>
        <topology evidence="11">Peripheral membrane protein</topology>
        <orientation evidence="11">Cytoplasmic side</orientation>
    </subcellularLocation>
</comment>
<evidence type="ECO:0000256" key="2">
    <source>
        <dbReference type="ARBA" id="ARBA00022516"/>
    </source>
</evidence>
<feature type="active site" description="Schiff-base intermediate with substrate; via pyruvic acid; for decarboxylase activity" evidence="11">
    <location>
        <position position="1002"/>
    </location>
</feature>
<evidence type="ECO:0000256" key="4">
    <source>
        <dbReference type="ARBA" id="ARBA00023098"/>
    </source>
</evidence>
<dbReference type="SMART" id="SM00239">
    <property type="entry name" value="C2"/>
    <property type="match status" value="2"/>
</dbReference>
<dbReference type="Gene3D" id="2.60.40.150">
    <property type="entry name" value="C2 domain"/>
    <property type="match status" value="1"/>
</dbReference>
<feature type="region of interest" description="Disordered" evidence="12">
    <location>
        <begin position="297"/>
        <end position="382"/>
    </location>
</feature>
<keyword evidence="15" id="KW-1185">Reference proteome</keyword>
<dbReference type="InterPro" id="IPR033179">
    <property type="entry name" value="PSD_type2_pro"/>
</dbReference>
<comment type="pathway">
    <text evidence="1">Lipid metabolism.</text>
</comment>
<comment type="domain">
    <text evidence="11">The C2 domains have an essential, but non-catalytic function. They may facilitate interaction with PstB2 and are required for lipid transport function.</text>
</comment>
<comment type="function">
    <text evidence="11">Catalyzes the formation of phosphatidylethanolamine (PtdEtn) from phosphatidylserine (PtdSer). Plays a central role in phospholipid metabolism and in the interorganelle trafficking of phosphatidylserine.</text>
</comment>
<keyword evidence="9 11" id="KW-1208">Phospholipid metabolism</keyword>
<dbReference type="RefSeq" id="XP_022464870.1">
    <property type="nucleotide sequence ID" value="XM_022608367.1"/>
</dbReference>
<feature type="region of interest" description="Disordered" evidence="12">
    <location>
        <begin position="388"/>
        <end position="407"/>
    </location>
</feature>
<evidence type="ECO:0000313" key="15">
    <source>
        <dbReference type="Proteomes" id="UP000006310"/>
    </source>
</evidence>
<keyword evidence="8 11" id="KW-0456">Lyase</keyword>
<dbReference type="GO" id="GO:0016540">
    <property type="term" value="P:protein autoprocessing"/>
    <property type="evidence" value="ECO:0007669"/>
    <property type="project" value="UniProtKB-UniRule"/>
</dbReference>
<gene>
    <name evidence="14" type="primary">KNAG0E03670</name>
    <name evidence="11" type="synonym">PSD2</name>
    <name evidence="14" type="ordered locus">KNAG_0E03670</name>
</gene>
<dbReference type="GO" id="GO:0010008">
    <property type="term" value="C:endosome membrane"/>
    <property type="evidence" value="ECO:0007669"/>
    <property type="project" value="UniProtKB-SubCell"/>
</dbReference>
<dbReference type="GO" id="GO:0006656">
    <property type="term" value="P:phosphatidylcholine biosynthetic process"/>
    <property type="evidence" value="ECO:0007669"/>
    <property type="project" value="EnsemblFungi"/>
</dbReference>
<dbReference type="InterPro" id="IPR000008">
    <property type="entry name" value="C2_dom"/>
</dbReference>
<feature type="compositionally biased region" description="Polar residues" evidence="12">
    <location>
        <begin position="340"/>
        <end position="360"/>
    </location>
</feature>
<dbReference type="InterPro" id="IPR033177">
    <property type="entry name" value="PSD-B"/>
</dbReference>
<sequence length="1104" mass="124929">MVWLFCGPSSSPMGSMARERDRRPSAGPGRPQLTLRCHVGGTRGVPLFEAFRNCRPVCVVTTNLYFTGHTRALQGSNSQWDQLVSLKLPRNPVSDQVRVIVYDIVEVPAVTAAATVALDRLSPSPSPHQSSSSVSVSTTVSTAAAASFSSSPSGHHRHKYLYVGEVQLNVAQLFDEGKCFDGPWQPQWYTLYDRKRELEWRLARDQRREFPMGELQLSFTLVASMARQFTLQEAFALWLETLASRTTEKQLGKLVPLDGSTEVGDSTGDNDAASTAAAPFDLKSLVTALDEYDVVSEAQLDDDDDDEDDEDDDALTSEQLNDIQVLLQEVRDEDDDEDQSFSSANSSPELLTARSRTSSLGELGSDGYSRDSDVSSSEALSMADSANRYNDEDDELHSSDTSRSLQFKPDGGKLLNLRRRTRSNYLKRYNIDHKSLTSFKVSKRQHSLGVVFIELQSIRNLPILKNKISRRKYDMDPFIITTFGRRVFKSSFKKHTLNPIYNECLAFELFEKESHFSLHFKIMDKDSFSFNDEIALHDLPWEQISAVLSSQSDTLDWQQFEIPLTLTAKKVTPNTQQPVLNIKVKFTPYNLLKRNFWKHAVAVNSPKTHYDFVDLLLFLDKLGCFTDYDALEFFQRFDKHAWAGEFITQNELTRGLETWTKLAEFKNIWRCPSCLKAKKKSNNSRKSKLTRENDLITHFAICCFQQGDKVLKPSYVSSAMASKRWFSKVWIKLTYGKYALGSNNANILVQDRDTGIIIEEKISAHVKLGMRIIYNGKGKESRKFRNLLKTLSVRQGKKFDDPSSVKQIDSFIKFHSLDLSQCLDTKFNTFNEFFYRKLKPGSRPVENADPQVMVSPADSRCTVFSSIEKTKRLWIKSSKFSIEKLAQNYRMDQFKDKCTSIAIFRLAPQDYHRFHCPCDAVMGEPRFIEGEYYTVNPMAIRSELDVFGENVRVVIPMQSAEFGEFLLIAVGAMMVGSVILTRKFGDKVQKGEELGYFKFGGSTIILVLAQPSVLFDSDLVNNSIEQIETLVKVGMSIGHTPGSKECKRTHRSVANANELDRIKRTISVGACSIRELGGVTWQYDTLKSLIKDDLGTPGDVSTKR</sequence>
<feature type="chain" id="PRO_5023563738" description="Phosphatidylserine decarboxylase 2 alpha chain" evidence="11">
    <location>
        <begin position="1002"/>
        <end position="1104"/>
    </location>
</feature>
<keyword evidence="3 11" id="KW-0210">Decarboxylase</keyword>
<evidence type="ECO:0000256" key="5">
    <source>
        <dbReference type="ARBA" id="ARBA00023136"/>
    </source>
</evidence>
<evidence type="ECO:0000256" key="1">
    <source>
        <dbReference type="ARBA" id="ARBA00005189"/>
    </source>
</evidence>
<comment type="pathway">
    <text evidence="11">Phospholipid metabolism; phosphatidylethanolamine biosynthesis; phosphatidylethanolamine from CDP-diacylglycerol: step 2/2.</text>
</comment>
<comment type="catalytic activity">
    <reaction evidence="11">
        <text>a 1,2-diacyl-sn-glycero-3-phospho-L-serine + H(+) = a 1,2-diacyl-sn-glycero-3-phosphoethanolamine + CO2</text>
        <dbReference type="Rhea" id="RHEA:20828"/>
        <dbReference type="ChEBI" id="CHEBI:15378"/>
        <dbReference type="ChEBI" id="CHEBI:16526"/>
        <dbReference type="ChEBI" id="CHEBI:57262"/>
        <dbReference type="ChEBI" id="CHEBI:64612"/>
        <dbReference type="EC" id="4.1.1.65"/>
    </reaction>
</comment>
<evidence type="ECO:0000256" key="9">
    <source>
        <dbReference type="ARBA" id="ARBA00023264"/>
    </source>
</evidence>
<evidence type="ECO:0000256" key="3">
    <source>
        <dbReference type="ARBA" id="ARBA00022793"/>
    </source>
</evidence>
<dbReference type="AlphaFoldDB" id="J7S6W4"/>
<dbReference type="Pfam" id="PF02666">
    <property type="entry name" value="PS_Dcarbxylase"/>
    <property type="match status" value="1"/>
</dbReference>
<dbReference type="EC" id="4.1.1.65" evidence="11"/>
<comment type="subunit">
    <text evidence="11">Heterodimer of a large membrane-associated beta subunit and a small pyruvoyl-containing alpha subunit. Interacts with pstB2. This interaction may be a means to structurally tether the donor membrane (ER) harboring PstB2 to acceptor membranes (Golgi/endosomes) harboring PSD2 during PtdSer transport to the site of PtdEtn synthesis.</text>
</comment>
<dbReference type="Pfam" id="PF00168">
    <property type="entry name" value="C2"/>
    <property type="match status" value="1"/>
</dbReference>
<feature type="active site" description="Charge relay system; for autoendoproteolytic cleavage activity" evidence="11">
    <location>
        <position position="1002"/>
    </location>
</feature>
<feature type="active site" description="Charge relay system; for autoendoproteolytic cleavage activity" evidence="11">
    <location>
        <position position="858"/>
    </location>
</feature>
<accession>J7S6W4</accession>
<dbReference type="STRING" id="1071383.J7S6W4"/>
<dbReference type="InterPro" id="IPR003817">
    <property type="entry name" value="PS_Dcarbxylase"/>
</dbReference>
<keyword evidence="2 11" id="KW-0444">Lipid biosynthesis</keyword>
<feature type="site" description="Cleavage (non-hydrolytic); by autocatalysis" evidence="11">
    <location>
        <begin position="1001"/>
        <end position="1002"/>
    </location>
</feature>
<evidence type="ECO:0000256" key="10">
    <source>
        <dbReference type="ARBA" id="ARBA00023317"/>
    </source>
</evidence>
<feature type="chain" id="PRO_5023563739" description="Phosphatidylserine decarboxylase 2 beta chain" evidence="11">
    <location>
        <begin position="1"/>
        <end position="1001"/>
    </location>
</feature>
<keyword evidence="5 11" id="KW-0472">Membrane</keyword>
<dbReference type="GO" id="GO:0006646">
    <property type="term" value="P:phosphatidylethanolamine biosynthetic process"/>
    <property type="evidence" value="ECO:0007669"/>
    <property type="project" value="UniProtKB-UniRule"/>
</dbReference>
<feature type="modified residue" description="Pyruvic acid (Ser); by autocatalysis" evidence="11">
    <location>
        <position position="1002"/>
    </location>
</feature>
<dbReference type="eggNOG" id="KOG2419">
    <property type="taxonomic scope" value="Eukaryota"/>
</dbReference>
<dbReference type="HOGENOM" id="CLU_002661_1_0_1"/>
<dbReference type="Proteomes" id="UP000006310">
    <property type="component" value="Chromosome 5"/>
</dbReference>
<keyword evidence="11" id="KW-0967">Endosome</keyword>
<evidence type="ECO:0000256" key="7">
    <source>
        <dbReference type="ARBA" id="ARBA00023209"/>
    </source>
</evidence>
<dbReference type="SUPFAM" id="SSF49562">
    <property type="entry name" value="C2 domain (Calcium/lipid-binding domain, CaLB)"/>
    <property type="match status" value="1"/>
</dbReference>
<keyword evidence="11" id="KW-0333">Golgi apparatus</keyword>
<dbReference type="UniPathway" id="UPA00558">
    <property type="reaction ID" value="UER00616"/>
</dbReference>
<dbReference type="GeneID" id="34526324"/>
<feature type="region of interest" description="Disordered" evidence="12">
    <location>
        <begin position="8"/>
        <end position="31"/>
    </location>
</feature>
<keyword evidence="7 11" id="KW-0594">Phospholipid biosynthesis</keyword>
<reference evidence="14 15" key="1">
    <citation type="journal article" date="2011" name="Proc. Natl. Acad. Sci. U.S.A.">
        <title>Evolutionary erosion of yeast sex chromosomes by mating-type switching accidents.</title>
        <authorList>
            <person name="Gordon J.L."/>
            <person name="Armisen D."/>
            <person name="Proux-Wera E."/>
            <person name="Oheigeartaigh S.S."/>
            <person name="Byrne K.P."/>
            <person name="Wolfe K.H."/>
        </authorList>
    </citation>
    <scope>NUCLEOTIDE SEQUENCE [LARGE SCALE GENOMIC DNA]</scope>
    <source>
        <strain evidence="15">ATCC MYA-139 / BCRC 22969 / CBS 8797 / CCRC 22969 / KCTC 17520 / NBRC 10181 / NCYC 3082</strain>
    </source>
</reference>
<dbReference type="EMBL" id="HE978318">
    <property type="protein sequence ID" value="CCK70624.1"/>
    <property type="molecule type" value="Genomic_DNA"/>
</dbReference>
<evidence type="ECO:0000256" key="6">
    <source>
        <dbReference type="ARBA" id="ARBA00023145"/>
    </source>
</evidence>
<dbReference type="PROSITE" id="PS50004">
    <property type="entry name" value="C2"/>
    <property type="match status" value="1"/>
</dbReference>
<comment type="similarity">
    <text evidence="11">Belongs to the phosphatidylserine decarboxylase family. PSD-B subfamily. Eukaryotic type II sub-subfamily.</text>
</comment>
<dbReference type="NCBIfam" id="TIGR00163">
    <property type="entry name" value="PS_decarb"/>
    <property type="match status" value="1"/>
</dbReference>
<keyword evidence="10 11" id="KW-0670">Pyruvate</keyword>
<evidence type="ECO:0000313" key="14">
    <source>
        <dbReference type="EMBL" id="CCK70624.1"/>
    </source>
</evidence>
<comment type="cofactor">
    <cofactor evidence="11">
        <name>pyruvate</name>
        <dbReference type="ChEBI" id="CHEBI:15361"/>
    </cofactor>
    <text evidence="11">Binds 1 pyruvoyl group covalently per subunit.</text>
</comment>